<reference evidence="3 5" key="2">
    <citation type="journal article" date="2018" name="FEMS Microbiol. Ecol.">
        <title>Co-invading symbiotic mutualists of Medicago polymorpha retain high ancestral diversity and contain diverse accessory genomes.</title>
        <authorList>
            <person name="Porter S.S."/>
            <person name="Faber-Hammond J.J."/>
            <person name="Friesen M.L."/>
        </authorList>
    </citation>
    <scope>NUCLEOTIDE SEQUENCE [LARGE SCALE GENOMIC DNA]</scope>
    <source>
        <strain evidence="3 5">Str16</strain>
    </source>
</reference>
<dbReference type="Pfam" id="PF13202">
    <property type="entry name" value="EF-hand_5"/>
    <property type="match status" value="2"/>
</dbReference>
<dbReference type="Proteomes" id="UP000507954">
    <property type="component" value="Unassembled WGS sequence"/>
</dbReference>
<dbReference type="PROSITE" id="PS50222">
    <property type="entry name" value="EF_HAND_2"/>
    <property type="match status" value="1"/>
</dbReference>
<dbReference type="InterPro" id="IPR018247">
    <property type="entry name" value="EF_Hand_1_Ca_BS"/>
</dbReference>
<dbReference type="Gene3D" id="1.10.238.10">
    <property type="entry name" value="EF-hand"/>
    <property type="match status" value="1"/>
</dbReference>
<evidence type="ECO:0000259" key="2">
    <source>
        <dbReference type="PROSITE" id="PS50222"/>
    </source>
</evidence>
<dbReference type="Proteomes" id="UP001190825">
    <property type="component" value="Unassembled WGS sequence"/>
</dbReference>
<dbReference type="SUPFAM" id="SSF47473">
    <property type="entry name" value="EF-hand"/>
    <property type="match status" value="1"/>
</dbReference>
<dbReference type="AlphaFoldDB" id="A0A508WTG1"/>
<keyword evidence="1" id="KW-0732">Signal</keyword>
<gene>
    <name evidence="3" type="ORF">BMJ33_32300</name>
    <name evidence="4" type="ORF">EMEDMD4_1310081</name>
</gene>
<feature type="signal peptide" evidence="1">
    <location>
        <begin position="1"/>
        <end position="21"/>
    </location>
</feature>
<proteinExistence type="predicted"/>
<sequence length="95" mass="10194">MHKVSSIALIAFGIFSGQALADEYGPGWGLRHGYGPGMMMERIGAIDTNDDGVISDDEAAHQVELVFASMDADDDGELTEDEYMSVRMGPGRGLQ</sequence>
<dbReference type="EMBL" id="CABFNB010000037">
    <property type="protein sequence ID" value="VTZ60087.1"/>
    <property type="molecule type" value="Genomic_DNA"/>
</dbReference>
<dbReference type="RefSeq" id="WP_101780129.1">
    <property type="nucleotide sequence ID" value="NZ_CABFNB010000037.1"/>
</dbReference>
<protein>
    <recommendedName>
        <fullName evidence="2">EF-hand domain-containing protein</fullName>
    </recommendedName>
</protein>
<name>A0A508WTG1_9HYPH</name>
<accession>A0A508WTG1</accession>
<dbReference type="PROSITE" id="PS00018">
    <property type="entry name" value="EF_HAND_1"/>
    <property type="match status" value="1"/>
</dbReference>
<evidence type="ECO:0000313" key="3">
    <source>
        <dbReference type="EMBL" id="PLT92943.1"/>
    </source>
</evidence>
<dbReference type="InterPro" id="IPR011992">
    <property type="entry name" value="EF-hand-dom_pair"/>
</dbReference>
<evidence type="ECO:0000313" key="4">
    <source>
        <dbReference type="EMBL" id="VTZ60087.1"/>
    </source>
</evidence>
<evidence type="ECO:0000313" key="5">
    <source>
        <dbReference type="Proteomes" id="UP001190825"/>
    </source>
</evidence>
<dbReference type="InterPro" id="IPR002048">
    <property type="entry name" value="EF_hand_dom"/>
</dbReference>
<reference evidence="4" key="3">
    <citation type="submission" date="2019-06" db="EMBL/GenBank/DDBJ databases">
        <authorList>
            <person name="Le Quere A."/>
            <person name="Colella S."/>
        </authorList>
    </citation>
    <scope>NUCLEOTIDE SEQUENCE</scope>
    <source>
        <strain evidence="4">EmedicaeMD41</strain>
    </source>
</reference>
<feature type="domain" description="EF-hand" evidence="2">
    <location>
        <begin position="58"/>
        <end position="93"/>
    </location>
</feature>
<keyword evidence="5" id="KW-1185">Reference proteome</keyword>
<dbReference type="EMBL" id="NBUC01000176">
    <property type="protein sequence ID" value="PLT92943.1"/>
    <property type="molecule type" value="Genomic_DNA"/>
</dbReference>
<evidence type="ECO:0000256" key="1">
    <source>
        <dbReference type="SAM" id="SignalP"/>
    </source>
</evidence>
<reference evidence="3" key="1">
    <citation type="submission" date="2017-04" db="EMBL/GenBank/DDBJ databases">
        <authorList>
            <person name="Porter S."/>
            <person name="Friesen M.L."/>
            <person name="Faber-Hammond J."/>
        </authorList>
    </citation>
    <scope>NUCLEOTIDE SEQUENCE</scope>
    <source>
        <strain evidence="3">Str16</strain>
    </source>
</reference>
<dbReference type="GO" id="GO:0005509">
    <property type="term" value="F:calcium ion binding"/>
    <property type="evidence" value="ECO:0007669"/>
    <property type="project" value="InterPro"/>
</dbReference>
<organism evidence="4">
    <name type="scientific">Sinorhizobium medicae</name>
    <dbReference type="NCBI Taxonomy" id="110321"/>
    <lineage>
        <taxon>Bacteria</taxon>
        <taxon>Pseudomonadati</taxon>
        <taxon>Pseudomonadota</taxon>
        <taxon>Alphaproteobacteria</taxon>
        <taxon>Hyphomicrobiales</taxon>
        <taxon>Rhizobiaceae</taxon>
        <taxon>Sinorhizobium/Ensifer group</taxon>
        <taxon>Sinorhizobium</taxon>
    </lineage>
</organism>
<feature type="chain" id="PRO_5021228999" description="EF-hand domain-containing protein" evidence="1">
    <location>
        <begin position="22"/>
        <end position="95"/>
    </location>
</feature>